<sequence>MPNPYVYAGQIATADQWNAGVPRMVTQENDQTVNSGSTGTTLVNSEVTAQLEPNALYKYELFLSYSADGAADFKWAWSLSGMLICSFSLANAASLSTASVNDGGSVIMRRAAATTNRIAGGSGAANFHSAYDFGTLQTDAAPGPITLQFAQNTSSANDTILRGGNQTRFLYQRIR</sequence>
<gene>
    <name evidence="1" type="ORF">F9278_15980</name>
</gene>
<dbReference type="AlphaFoldDB" id="A0A5P8K2I1"/>
<protein>
    <recommendedName>
        <fullName evidence="3">CBM-cenC domain-containing protein</fullName>
    </recommendedName>
</protein>
<evidence type="ECO:0008006" key="3">
    <source>
        <dbReference type="Google" id="ProtNLM"/>
    </source>
</evidence>
<accession>A0A5P8K2I1</accession>
<dbReference type="EMBL" id="CP045096">
    <property type="protein sequence ID" value="QFQ97465.1"/>
    <property type="molecule type" value="Genomic_DNA"/>
</dbReference>
<keyword evidence="2" id="KW-1185">Reference proteome</keyword>
<evidence type="ECO:0000313" key="1">
    <source>
        <dbReference type="EMBL" id="QFQ97465.1"/>
    </source>
</evidence>
<proteinExistence type="predicted"/>
<dbReference type="Proteomes" id="UP000327294">
    <property type="component" value="Chromosome"/>
</dbReference>
<reference evidence="1 2" key="1">
    <citation type="submission" date="2019-10" db="EMBL/GenBank/DDBJ databases">
        <title>Streptomyces sp. strain GY16 isolated from leaves of Broussonetia papyrifera.</title>
        <authorList>
            <person name="Mo P."/>
        </authorList>
    </citation>
    <scope>NUCLEOTIDE SEQUENCE [LARGE SCALE GENOMIC DNA]</scope>
    <source>
        <strain evidence="1 2">GY16</strain>
    </source>
</reference>
<evidence type="ECO:0000313" key="2">
    <source>
        <dbReference type="Proteomes" id="UP000327294"/>
    </source>
</evidence>
<name>A0A5P8K2I1_9ACTN</name>
<dbReference type="KEGG" id="sphv:F9278_15980"/>
<dbReference type="RefSeq" id="WP_152168941.1">
    <property type="nucleotide sequence ID" value="NZ_CP045096.1"/>
</dbReference>
<organism evidence="1 2">
    <name type="scientific">Streptomyces phaeolivaceus</name>
    <dbReference type="NCBI Taxonomy" id="2653200"/>
    <lineage>
        <taxon>Bacteria</taxon>
        <taxon>Bacillati</taxon>
        <taxon>Actinomycetota</taxon>
        <taxon>Actinomycetes</taxon>
        <taxon>Kitasatosporales</taxon>
        <taxon>Streptomycetaceae</taxon>
        <taxon>Streptomyces</taxon>
    </lineage>
</organism>